<dbReference type="SUPFAM" id="SSF58104">
    <property type="entry name" value="Methyl-accepting chemotaxis protein (MCP) signaling domain"/>
    <property type="match status" value="1"/>
</dbReference>
<keyword evidence="2" id="KW-0807">Transducer</keyword>
<dbReference type="GO" id="GO:0004888">
    <property type="term" value="F:transmembrane signaling receptor activity"/>
    <property type="evidence" value="ECO:0007669"/>
    <property type="project" value="InterPro"/>
</dbReference>
<dbReference type="EMBL" id="CP045430">
    <property type="protein sequence ID" value="QPB85420.1"/>
    <property type="molecule type" value="Genomic_DNA"/>
</dbReference>
<dbReference type="STRING" id="43658.AT705_20720"/>
<dbReference type="GO" id="GO:0007165">
    <property type="term" value="P:signal transduction"/>
    <property type="evidence" value="ECO:0007669"/>
    <property type="project" value="UniProtKB-KW"/>
</dbReference>
<dbReference type="InterPro" id="IPR004090">
    <property type="entry name" value="Chemotax_Me-accpt_rcpt"/>
</dbReference>
<dbReference type="InterPro" id="IPR025991">
    <property type="entry name" value="Chemoreceptor_zinc-bind_dom"/>
</dbReference>
<dbReference type="OrthoDB" id="9808588at2"/>
<dbReference type="GO" id="GO:0016020">
    <property type="term" value="C:membrane"/>
    <property type="evidence" value="ECO:0007669"/>
    <property type="project" value="UniProtKB-SubCell"/>
</dbReference>
<dbReference type="PRINTS" id="PR00260">
    <property type="entry name" value="CHEMTRNSDUCR"/>
</dbReference>
<gene>
    <name evidence="4" type="ORF">CWC22_020570</name>
</gene>
<comment type="subcellular location">
    <subcellularLocation>
        <location evidence="1">Membrane</location>
    </subcellularLocation>
</comment>
<sequence length="372" mass="40287">MLLAVLIVEGTSVLKNLFANTSQQSEIQQLKAELAAQRQAYEQLEAEKQAMQNELVEAQQQLNDNTDNQLLQCALSGLGQIHEVRDAVLRSLHQIEEESSSISQVSASFETSESSLEKILSGMSSLSTNMASMTDNISGLSHMADNINTFVTTISKISDQTNLLALNAAIEAARAGEAGRGFSVVADEVRALANNTNESANEVSDLVKKIIDTTQLTVDGVNVIQNSNNDLSSSIAHLNDEYGNIVSCCGSMKQTIVSASLQTFVQTAKLDHVVWKGEVYGVIAGNSNKQITEFADHTSCRLGKWLSGEAGKVMNKSGLLNRIDGPHREVHRAGVEAMTLFVAGEKQKAIGELNRMEQASRDVLRLLDEVTH</sequence>
<evidence type="ECO:0000256" key="3">
    <source>
        <dbReference type="ARBA" id="ARBA00029447"/>
    </source>
</evidence>
<accession>A0A5S3UZ40</accession>
<dbReference type="InterPro" id="IPR004089">
    <property type="entry name" value="MCPsignal_dom"/>
</dbReference>
<dbReference type="PANTHER" id="PTHR32089">
    <property type="entry name" value="METHYL-ACCEPTING CHEMOTAXIS PROTEIN MCPB"/>
    <property type="match status" value="1"/>
</dbReference>
<dbReference type="Pfam" id="PF00015">
    <property type="entry name" value="MCPsignal"/>
    <property type="match status" value="1"/>
</dbReference>
<name>A0A5S3UZ40_9GAMM</name>
<evidence type="ECO:0000313" key="4">
    <source>
        <dbReference type="EMBL" id="QPB85420.1"/>
    </source>
</evidence>
<organism evidence="4 5">
    <name type="scientific">Pseudoalteromonas rubra</name>
    <dbReference type="NCBI Taxonomy" id="43658"/>
    <lineage>
        <taxon>Bacteria</taxon>
        <taxon>Pseudomonadati</taxon>
        <taxon>Pseudomonadota</taxon>
        <taxon>Gammaproteobacteria</taxon>
        <taxon>Alteromonadales</taxon>
        <taxon>Pseudoalteromonadaceae</taxon>
        <taxon>Pseudoalteromonas</taxon>
    </lineage>
</organism>
<dbReference type="SMART" id="SM00283">
    <property type="entry name" value="MA"/>
    <property type="match status" value="1"/>
</dbReference>
<dbReference type="AlphaFoldDB" id="A0A5S3UZ40"/>
<evidence type="ECO:0000256" key="1">
    <source>
        <dbReference type="ARBA" id="ARBA00004370"/>
    </source>
</evidence>
<dbReference type="Proteomes" id="UP000305729">
    <property type="component" value="Chromosome 2"/>
</dbReference>
<dbReference type="PROSITE" id="PS50111">
    <property type="entry name" value="CHEMOTAXIS_TRANSDUC_2"/>
    <property type="match status" value="1"/>
</dbReference>
<evidence type="ECO:0000256" key="2">
    <source>
        <dbReference type="ARBA" id="ARBA00023224"/>
    </source>
</evidence>
<dbReference type="Pfam" id="PF13682">
    <property type="entry name" value="CZB"/>
    <property type="match status" value="1"/>
</dbReference>
<dbReference type="Gene3D" id="1.20.120.30">
    <property type="entry name" value="Aspartate receptor, ligand-binding domain"/>
    <property type="match status" value="1"/>
</dbReference>
<dbReference type="Gene3D" id="6.10.250.3200">
    <property type="match status" value="1"/>
</dbReference>
<protein>
    <submittedName>
        <fullName evidence="4">Chemotaxis protein</fullName>
    </submittedName>
</protein>
<dbReference type="PANTHER" id="PTHR32089:SF112">
    <property type="entry name" value="LYSOZYME-LIKE PROTEIN-RELATED"/>
    <property type="match status" value="1"/>
</dbReference>
<dbReference type="GO" id="GO:0006935">
    <property type="term" value="P:chemotaxis"/>
    <property type="evidence" value="ECO:0007669"/>
    <property type="project" value="InterPro"/>
</dbReference>
<proteinExistence type="inferred from homology"/>
<reference evidence="4 5" key="1">
    <citation type="submission" date="2019-10" db="EMBL/GenBank/DDBJ databases">
        <title>Pseudoalteromonas rubra S4059.</title>
        <authorList>
            <person name="Paulsen S."/>
            <person name="Wang X."/>
        </authorList>
    </citation>
    <scope>NUCLEOTIDE SEQUENCE [LARGE SCALE GENOMIC DNA]</scope>
    <source>
        <strain evidence="4 5">S4059</strain>
    </source>
</reference>
<evidence type="ECO:0000313" key="5">
    <source>
        <dbReference type="Proteomes" id="UP000305729"/>
    </source>
</evidence>
<comment type="similarity">
    <text evidence="3">Belongs to the methyl-accepting chemotaxis (MCP) protein family.</text>
</comment>